<feature type="domain" description="Protein FecR C-terminal" evidence="2">
    <location>
        <begin position="290"/>
        <end position="357"/>
    </location>
</feature>
<evidence type="ECO:0000259" key="2">
    <source>
        <dbReference type="Pfam" id="PF16344"/>
    </source>
</evidence>
<dbReference type="InterPro" id="IPR012373">
    <property type="entry name" value="Ferrdict_sens_TM"/>
</dbReference>
<dbReference type="Pfam" id="PF16344">
    <property type="entry name" value="FecR_C"/>
    <property type="match status" value="1"/>
</dbReference>
<dbReference type="PANTHER" id="PTHR30273:SF2">
    <property type="entry name" value="PROTEIN FECR"/>
    <property type="match status" value="1"/>
</dbReference>
<feature type="domain" description="FecR protein" evidence="1">
    <location>
        <begin position="151"/>
        <end position="238"/>
    </location>
</feature>
<sequence>MKPYQAFELEDFLLDESFLEWVQNPKPETDAFWQHWIKENPAKEKVLLEAKALILSISVKPFQEIPEAKVEEHIQEILEKISQQQEVKSIVQPAFYRSQWLKIAASIIICLGLAWVFYASQMSEKTDEPAYNALLAEVKQPLVEQVNLEDEAKIIHLSDGSSVTMYKNSRLSFPKKFEQDKREVYLTGNAFFSIVKAPQRPFYVHAGGIVTRVLGTSFFVKAPAKSKNVEVEVITGKVSVFEKKASQNNGVILTPNQKVTYFEGQNHFVTGLIDNPQPQKNNQQAQAYNFDFSDTPLSEVLEKLSLAYGVRIEVDNEKLYNCPLTANITQQPLYTKLEIICEAINGSYEIKGTAILVSGKGCDN</sequence>
<evidence type="ECO:0000259" key="1">
    <source>
        <dbReference type="Pfam" id="PF04773"/>
    </source>
</evidence>
<protein>
    <submittedName>
        <fullName evidence="3">FecR family protein</fullName>
    </submittedName>
</protein>
<dbReference type="Gene3D" id="2.60.120.1440">
    <property type="match status" value="1"/>
</dbReference>
<evidence type="ECO:0000313" key="3">
    <source>
        <dbReference type="EMBL" id="MEA5138536.1"/>
    </source>
</evidence>
<dbReference type="Proteomes" id="UP001302949">
    <property type="component" value="Unassembled WGS sequence"/>
</dbReference>
<keyword evidence="4" id="KW-1185">Reference proteome</keyword>
<accession>A0ABU5Q6R4</accession>
<dbReference type="Pfam" id="PF04773">
    <property type="entry name" value="FecR"/>
    <property type="match status" value="1"/>
</dbReference>
<gene>
    <name evidence="3" type="ORF">VB248_05315</name>
</gene>
<organism evidence="3 4">
    <name type="scientific">Arcicella rigui</name>
    <dbReference type="NCBI Taxonomy" id="797020"/>
    <lineage>
        <taxon>Bacteria</taxon>
        <taxon>Pseudomonadati</taxon>
        <taxon>Bacteroidota</taxon>
        <taxon>Cytophagia</taxon>
        <taxon>Cytophagales</taxon>
        <taxon>Flectobacillaceae</taxon>
        <taxon>Arcicella</taxon>
    </lineage>
</organism>
<dbReference type="InterPro" id="IPR006860">
    <property type="entry name" value="FecR"/>
</dbReference>
<dbReference type="RefSeq" id="WP_323295705.1">
    <property type="nucleotide sequence ID" value="NZ_JAYFUM010000006.1"/>
</dbReference>
<dbReference type="PANTHER" id="PTHR30273">
    <property type="entry name" value="PERIPLASMIC SIGNAL SENSOR AND SIGMA FACTOR ACTIVATOR FECR-RELATED"/>
    <property type="match status" value="1"/>
</dbReference>
<dbReference type="PIRSF" id="PIRSF018266">
    <property type="entry name" value="FecR"/>
    <property type="match status" value="1"/>
</dbReference>
<dbReference type="Gene3D" id="3.55.50.30">
    <property type="match status" value="1"/>
</dbReference>
<comment type="caution">
    <text evidence="3">The sequence shown here is derived from an EMBL/GenBank/DDBJ whole genome shotgun (WGS) entry which is preliminary data.</text>
</comment>
<evidence type="ECO:0000313" key="4">
    <source>
        <dbReference type="Proteomes" id="UP001302949"/>
    </source>
</evidence>
<dbReference type="InterPro" id="IPR032508">
    <property type="entry name" value="FecR_C"/>
</dbReference>
<dbReference type="EMBL" id="JAYFUM010000006">
    <property type="protein sequence ID" value="MEA5138536.1"/>
    <property type="molecule type" value="Genomic_DNA"/>
</dbReference>
<proteinExistence type="predicted"/>
<reference evidence="3 4" key="1">
    <citation type="submission" date="2023-12" db="EMBL/GenBank/DDBJ databases">
        <title>Novel species of the genus Arcicella isolated from rivers.</title>
        <authorList>
            <person name="Lu H."/>
        </authorList>
    </citation>
    <scope>NUCLEOTIDE SEQUENCE [LARGE SCALE GENOMIC DNA]</scope>
    <source>
        <strain evidence="3 4">KCTC 23307</strain>
    </source>
</reference>
<name>A0ABU5Q6R4_9BACT</name>